<keyword evidence="2" id="KW-1185">Reference proteome</keyword>
<sequence length="252" mass="27051">MPRTHANARFERRTEVTAESPTLIVGMPENGVVGSIAVEQITEQLELQHEGNIVSETFPPVATFGEGRVRDLVRVYAGTDPDVVVPHCDIALSPQANADLAACVVNDLAADYDRAIVLAAVPAQTEEQVGEVTGVVTSEAAENELRTAGVELDSSVGFIGGASGAVLNDCYHASVPTTALIVKAHPFLPDPQAAKAVIEKALEPLVDFDIDTKRLDEQADEIRRRMEQVAQHFESVQSGGEQYLGEDTSMYQ</sequence>
<protein>
    <submittedName>
        <fullName evidence="1">Proteasome assembly chaperone family protein</fullName>
    </submittedName>
</protein>
<comment type="caution">
    <text evidence="1">The sequence shown here is derived from an EMBL/GenBank/DDBJ whole genome shotgun (WGS) entry which is preliminary data.</text>
</comment>
<evidence type="ECO:0000313" key="2">
    <source>
        <dbReference type="Proteomes" id="UP001595945"/>
    </source>
</evidence>
<name>A0ABD5Q2C4_9EURY</name>
<accession>A0ABD5Q2C4</accession>
<dbReference type="GO" id="GO:0000502">
    <property type="term" value="C:proteasome complex"/>
    <property type="evidence" value="ECO:0007669"/>
    <property type="project" value="UniProtKB-KW"/>
</dbReference>
<dbReference type="Proteomes" id="UP001595945">
    <property type="component" value="Unassembled WGS sequence"/>
</dbReference>
<dbReference type="AlphaFoldDB" id="A0ABD5Q2C4"/>
<dbReference type="InterPro" id="IPR038389">
    <property type="entry name" value="PSMG2_sf"/>
</dbReference>
<reference evidence="1 2" key="1">
    <citation type="journal article" date="2019" name="Int. J. Syst. Evol. Microbiol.">
        <title>The Global Catalogue of Microorganisms (GCM) 10K type strain sequencing project: providing services to taxonomists for standard genome sequencing and annotation.</title>
        <authorList>
            <consortium name="The Broad Institute Genomics Platform"/>
            <consortium name="The Broad Institute Genome Sequencing Center for Infectious Disease"/>
            <person name="Wu L."/>
            <person name="Ma J."/>
        </authorList>
    </citation>
    <scope>NUCLEOTIDE SEQUENCE [LARGE SCALE GENOMIC DNA]</scope>
    <source>
        <strain evidence="1 2">XZYJ18</strain>
    </source>
</reference>
<dbReference type="SUPFAM" id="SSF159659">
    <property type="entry name" value="Cgl1923-like"/>
    <property type="match status" value="1"/>
</dbReference>
<gene>
    <name evidence="1" type="ORF">ACFO9K_10745</name>
</gene>
<dbReference type="EMBL" id="JBHSHT010000001">
    <property type="protein sequence ID" value="MFC4824738.1"/>
    <property type="molecule type" value="Genomic_DNA"/>
</dbReference>
<dbReference type="RefSeq" id="WP_254269540.1">
    <property type="nucleotide sequence ID" value="NZ_CP100400.1"/>
</dbReference>
<dbReference type="Pfam" id="PF09754">
    <property type="entry name" value="PAC2"/>
    <property type="match status" value="1"/>
</dbReference>
<dbReference type="PANTHER" id="PTHR35610">
    <property type="entry name" value="3-ISOPROPYLMALATE DEHYDRATASE-RELATED"/>
    <property type="match status" value="1"/>
</dbReference>
<keyword evidence="1" id="KW-0647">Proteasome</keyword>
<dbReference type="PANTHER" id="PTHR35610:SF3">
    <property type="entry name" value="PROTEASOME ASSEMBLY CHAPERONE FAMILY PROTEIN"/>
    <property type="match status" value="1"/>
</dbReference>
<organism evidence="1 2">
    <name type="scientific">Halorussus aquaticus</name>
    <dbReference type="NCBI Taxonomy" id="2953748"/>
    <lineage>
        <taxon>Archaea</taxon>
        <taxon>Methanobacteriati</taxon>
        <taxon>Methanobacteriota</taxon>
        <taxon>Stenosarchaea group</taxon>
        <taxon>Halobacteria</taxon>
        <taxon>Halobacteriales</taxon>
        <taxon>Haladaptataceae</taxon>
        <taxon>Halorussus</taxon>
    </lineage>
</organism>
<dbReference type="InterPro" id="IPR019151">
    <property type="entry name" value="Proteasome_assmbl_chaperone_2"/>
</dbReference>
<dbReference type="GeneID" id="73044565"/>
<proteinExistence type="predicted"/>
<dbReference type="Gene3D" id="3.40.50.10900">
    <property type="entry name" value="PAC-like subunit"/>
    <property type="match status" value="1"/>
</dbReference>
<evidence type="ECO:0000313" key="1">
    <source>
        <dbReference type="EMBL" id="MFC4824738.1"/>
    </source>
</evidence>